<dbReference type="AlphaFoldDB" id="A0A516RAH9"/>
<dbReference type="Gene3D" id="3.40.50.1820">
    <property type="entry name" value="alpha/beta hydrolase"/>
    <property type="match status" value="1"/>
</dbReference>
<gene>
    <name evidence="3" type="ORF">FH965_20575</name>
</gene>
<organism evidence="3 4">
    <name type="scientific">Streptomyces spectabilis</name>
    <dbReference type="NCBI Taxonomy" id="68270"/>
    <lineage>
        <taxon>Bacteria</taxon>
        <taxon>Bacillati</taxon>
        <taxon>Actinomycetota</taxon>
        <taxon>Actinomycetes</taxon>
        <taxon>Kitasatosporales</taxon>
        <taxon>Streptomycetaceae</taxon>
        <taxon>Streptomyces</taxon>
    </lineage>
</organism>
<dbReference type="InterPro" id="IPR000073">
    <property type="entry name" value="AB_hydrolase_1"/>
</dbReference>
<dbReference type="InterPro" id="IPR029058">
    <property type="entry name" value="AB_hydrolase_fold"/>
</dbReference>
<dbReference type="EMBL" id="CP040916">
    <property type="protein sequence ID" value="QDQ12658.1"/>
    <property type="molecule type" value="Genomic_DNA"/>
</dbReference>
<dbReference type="PANTHER" id="PTHR43194:SF5">
    <property type="entry name" value="PIMELOYL-[ACYL-CARRIER PROTEIN] METHYL ESTER ESTERASE"/>
    <property type="match status" value="1"/>
</dbReference>
<dbReference type="PANTHER" id="PTHR43194">
    <property type="entry name" value="HYDROLASE ALPHA/BETA FOLD FAMILY"/>
    <property type="match status" value="1"/>
</dbReference>
<dbReference type="RefSeq" id="WP_144319992.1">
    <property type="nucleotide sequence ID" value="NZ_CP040916.1"/>
</dbReference>
<feature type="compositionally biased region" description="Polar residues" evidence="1">
    <location>
        <begin position="1"/>
        <end position="17"/>
    </location>
</feature>
<dbReference type="Pfam" id="PF00561">
    <property type="entry name" value="Abhydrolase_1"/>
    <property type="match status" value="1"/>
</dbReference>
<feature type="domain" description="AB hydrolase-1" evidence="2">
    <location>
        <begin position="37"/>
        <end position="263"/>
    </location>
</feature>
<dbReference type="Proteomes" id="UP000316806">
    <property type="component" value="Chromosome"/>
</dbReference>
<name>A0A516RAH9_STRST</name>
<proteinExistence type="predicted"/>
<evidence type="ECO:0000259" key="2">
    <source>
        <dbReference type="Pfam" id="PF00561"/>
    </source>
</evidence>
<dbReference type="GO" id="GO:0016787">
    <property type="term" value="F:hydrolase activity"/>
    <property type="evidence" value="ECO:0007669"/>
    <property type="project" value="UniProtKB-KW"/>
</dbReference>
<dbReference type="InterPro" id="IPR050228">
    <property type="entry name" value="Carboxylesterase_BioH"/>
</dbReference>
<dbReference type="PRINTS" id="PR00111">
    <property type="entry name" value="ABHYDROLASE"/>
</dbReference>
<dbReference type="SUPFAM" id="SSF53474">
    <property type="entry name" value="alpha/beta-Hydrolases"/>
    <property type="match status" value="1"/>
</dbReference>
<sequence>MPAHPQTPTSAAGSPVSTRPTPGATFARTAAGTGPGVLLAHGAGGSIAANYGPVMDELTPTHRVVGVDYPGTGATPRAQTPLTLDALADELVAAADAEGLETFALSGYSLGTAVALRAATRHPERVTALVLTAPFARPDTRTRLAAEVWRGLAASGDRDTLARFLLPLALSPAALDSLSAEDLEATVRGTAETVPEGSADHVDLVARVDVRADLARIAVPTLVITTTEDQLIPPALQREVAAGIADARTADLATGHLPFAENPAEWRRLISAFLGALPAPQGAEK</sequence>
<keyword evidence="3" id="KW-0378">Hydrolase</keyword>
<feature type="region of interest" description="Disordered" evidence="1">
    <location>
        <begin position="1"/>
        <end position="24"/>
    </location>
</feature>
<evidence type="ECO:0000313" key="4">
    <source>
        <dbReference type="Proteomes" id="UP000316806"/>
    </source>
</evidence>
<reference evidence="3 4" key="1">
    <citation type="journal article" date="2019" name="J. Ind. Microbiol. Biotechnol.">
        <title>The complete genomic sequence of Streptomyces spectabilis NRRL-2792 and identification of secondary metabolite biosynthetic gene clusters.</title>
        <authorList>
            <person name="Sinha A."/>
            <person name="Phillips-Salemka S."/>
            <person name="Niraula T.A."/>
            <person name="Short K.A."/>
            <person name="Niraula N.P."/>
        </authorList>
    </citation>
    <scope>NUCLEOTIDE SEQUENCE [LARGE SCALE GENOMIC DNA]</scope>
    <source>
        <strain evidence="3 4">NRRL 2792</strain>
    </source>
</reference>
<evidence type="ECO:0000256" key="1">
    <source>
        <dbReference type="SAM" id="MobiDB-lite"/>
    </source>
</evidence>
<accession>A0A516RAH9</accession>
<evidence type="ECO:0000313" key="3">
    <source>
        <dbReference type="EMBL" id="QDQ12658.1"/>
    </source>
</evidence>
<protein>
    <submittedName>
        <fullName evidence="3">Alpha/beta fold hydrolase</fullName>
    </submittedName>
</protein>